<organism evidence="1 2">
    <name type="scientific">Plakobranchus ocellatus</name>
    <dbReference type="NCBI Taxonomy" id="259542"/>
    <lineage>
        <taxon>Eukaryota</taxon>
        <taxon>Metazoa</taxon>
        <taxon>Spiralia</taxon>
        <taxon>Lophotrochozoa</taxon>
        <taxon>Mollusca</taxon>
        <taxon>Gastropoda</taxon>
        <taxon>Heterobranchia</taxon>
        <taxon>Euthyneura</taxon>
        <taxon>Panpulmonata</taxon>
        <taxon>Sacoglossa</taxon>
        <taxon>Placobranchoidea</taxon>
        <taxon>Plakobranchidae</taxon>
        <taxon>Plakobranchus</taxon>
    </lineage>
</organism>
<protein>
    <submittedName>
        <fullName evidence="1">Uncharacterized protein</fullName>
    </submittedName>
</protein>
<sequence length="164" mass="18502">MAEFTPDLEGTGFDEGKGNFLDVNQKINFFLTCQFFKKEKALHLILGHAYEVRIELHYVQLYRSIVCQKADCVCINNKELEGRGKGGVGGGEKKEEEEMEEVVVDRAKLPEADEFLQFESENVASSGTSIVAYIINIYRDIPFAGEGFRNPWNPPPTPSPWILP</sequence>
<reference evidence="1 2" key="1">
    <citation type="journal article" date="2021" name="Elife">
        <title>Chloroplast acquisition without the gene transfer in kleptoplastic sea slugs, Plakobranchus ocellatus.</title>
        <authorList>
            <person name="Maeda T."/>
            <person name="Takahashi S."/>
            <person name="Yoshida T."/>
            <person name="Shimamura S."/>
            <person name="Takaki Y."/>
            <person name="Nagai Y."/>
            <person name="Toyoda A."/>
            <person name="Suzuki Y."/>
            <person name="Arimoto A."/>
            <person name="Ishii H."/>
            <person name="Satoh N."/>
            <person name="Nishiyama T."/>
            <person name="Hasebe M."/>
            <person name="Maruyama T."/>
            <person name="Minagawa J."/>
            <person name="Obokata J."/>
            <person name="Shigenobu S."/>
        </authorList>
    </citation>
    <scope>NUCLEOTIDE SEQUENCE [LARGE SCALE GENOMIC DNA]</scope>
</reference>
<dbReference type="AlphaFoldDB" id="A0AAV4C0S1"/>
<keyword evidence="2" id="KW-1185">Reference proteome</keyword>
<accession>A0AAV4C0S1</accession>
<dbReference type="EMBL" id="BLXT01005681">
    <property type="protein sequence ID" value="GFO24952.1"/>
    <property type="molecule type" value="Genomic_DNA"/>
</dbReference>
<proteinExistence type="predicted"/>
<evidence type="ECO:0000313" key="1">
    <source>
        <dbReference type="EMBL" id="GFO24952.1"/>
    </source>
</evidence>
<evidence type="ECO:0000313" key="2">
    <source>
        <dbReference type="Proteomes" id="UP000735302"/>
    </source>
</evidence>
<gene>
    <name evidence="1" type="ORF">PoB_005145700</name>
</gene>
<comment type="caution">
    <text evidence="1">The sequence shown here is derived from an EMBL/GenBank/DDBJ whole genome shotgun (WGS) entry which is preliminary data.</text>
</comment>
<dbReference type="Proteomes" id="UP000735302">
    <property type="component" value="Unassembled WGS sequence"/>
</dbReference>
<name>A0AAV4C0S1_9GAST</name>